<evidence type="ECO:0000313" key="2">
    <source>
        <dbReference type="Proteomes" id="UP000247515"/>
    </source>
</evidence>
<evidence type="ECO:0008006" key="3">
    <source>
        <dbReference type="Google" id="ProtNLM"/>
    </source>
</evidence>
<reference evidence="1 2" key="1">
    <citation type="submission" date="2018-05" db="EMBL/GenBank/DDBJ databases">
        <title>Genomic Encyclopedia of Type Strains, Phase IV (KMG-V): Genome sequencing to study the core and pangenomes of soil and plant-associated prokaryotes.</title>
        <authorList>
            <person name="Whitman W."/>
        </authorList>
    </citation>
    <scope>NUCLEOTIDE SEQUENCE [LARGE SCALE GENOMIC DNA]</scope>
    <source>
        <strain evidence="1 2">SIr-6563</strain>
    </source>
</reference>
<keyword evidence="2" id="KW-1185">Reference proteome</keyword>
<dbReference type="InterPro" id="IPR018655">
    <property type="entry name" value="DUF2086"/>
</dbReference>
<dbReference type="RefSeq" id="WP_110329091.1">
    <property type="nucleotide sequence ID" value="NZ_CAJMXX010000002.1"/>
</dbReference>
<dbReference type="Pfam" id="PF09859">
    <property type="entry name" value="Oxygenase-NA"/>
    <property type="match status" value="1"/>
</dbReference>
<proteinExistence type="predicted"/>
<accession>A0ABX5MIV9</accession>
<protein>
    <recommendedName>
        <fullName evidence="3">Prolyl 4-hydroxylase</fullName>
    </recommendedName>
</protein>
<gene>
    <name evidence="1" type="ORF">C7400_12578</name>
</gene>
<dbReference type="EMBL" id="QJJV01000025">
    <property type="protein sequence ID" value="PXX09027.1"/>
    <property type="molecule type" value="Genomic_DNA"/>
</dbReference>
<name>A0ABX5MIV9_9BURK</name>
<comment type="caution">
    <text evidence="1">The sequence shown here is derived from an EMBL/GenBank/DDBJ whole genome shotgun (WGS) entry which is preliminary data.</text>
</comment>
<sequence length="238" mass="26527">MNIDNRNWHAVEAQLNDEGYAVLADGFDATQALALGREFMQADARCYRSRVALDTLDLGRGELRYFADDLPAPLDAWRDALYRHLAPIANRWSAKLGAPHAFAPDFHGFLDANLAAGQTQPQSSVSRLRSEDWQALHQRDAGREVFPFQVVAVLSEPQRDFTGGEFVMTERRPRMQSRPIVVPLRLGDLAVVATSLRPCEGAQGVYRVSLKHAISRVRGGERIGLELAFHHEADQGAR</sequence>
<organism evidence="1 2">
    <name type="scientific">Paraburkholderia tropica</name>
    <dbReference type="NCBI Taxonomy" id="92647"/>
    <lineage>
        <taxon>Bacteria</taxon>
        <taxon>Pseudomonadati</taxon>
        <taxon>Pseudomonadota</taxon>
        <taxon>Betaproteobacteria</taxon>
        <taxon>Burkholderiales</taxon>
        <taxon>Burkholderiaceae</taxon>
        <taxon>Paraburkholderia</taxon>
    </lineage>
</organism>
<evidence type="ECO:0000313" key="1">
    <source>
        <dbReference type="EMBL" id="PXX09027.1"/>
    </source>
</evidence>
<dbReference type="Proteomes" id="UP000247515">
    <property type="component" value="Unassembled WGS sequence"/>
</dbReference>